<protein>
    <submittedName>
        <fullName evidence="1">Uncharacterized protein</fullName>
    </submittedName>
</protein>
<dbReference type="EMBL" id="BDGG01000003">
    <property type="protein sequence ID" value="GAU96371.1"/>
    <property type="molecule type" value="Genomic_DNA"/>
</dbReference>
<evidence type="ECO:0000313" key="2">
    <source>
        <dbReference type="Proteomes" id="UP000186922"/>
    </source>
</evidence>
<comment type="caution">
    <text evidence="1">The sequence shown here is derived from an EMBL/GenBank/DDBJ whole genome shotgun (WGS) entry which is preliminary data.</text>
</comment>
<reference evidence="1 2" key="1">
    <citation type="journal article" date="2016" name="Nat. Commun.">
        <title>Extremotolerant tardigrade genome and improved radiotolerance of human cultured cells by tardigrade-unique protein.</title>
        <authorList>
            <person name="Hashimoto T."/>
            <person name="Horikawa D.D."/>
            <person name="Saito Y."/>
            <person name="Kuwahara H."/>
            <person name="Kozuka-Hata H."/>
            <person name="Shin-I T."/>
            <person name="Minakuchi Y."/>
            <person name="Ohishi K."/>
            <person name="Motoyama A."/>
            <person name="Aizu T."/>
            <person name="Enomoto A."/>
            <person name="Kondo K."/>
            <person name="Tanaka S."/>
            <person name="Hara Y."/>
            <person name="Koshikawa S."/>
            <person name="Sagara H."/>
            <person name="Miura T."/>
            <person name="Yokobori S."/>
            <person name="Miyagawa K."/>
            <person name="Suzuki Y."/>
            <person name="Kubo T."/>
            <person name="Oyama M."/>
            <person name="Kohara Y."/>
            <person name="Fujiyama A."/>
            <person name="Arakawa K."/>
            <person name="Katayama T."/>
            <person name="Toyoda A."/>
            <person name="Kunieda T."/>
        </authorList>
    </citation>
    <scope>NUCLEOTIDE SEQUENCE [LARGE SCALE GENOMIC DNA]</scope>
    <source>
        <strain evidence="1 2">YOKOZUNA-1</strain>
    </source>
</reference>
<gene>
    <name evidence="1" type="primary">RvY_07827-1</name>
    <name evidence="1" type="synonym">RvY_07827.1</name>
    <name evidence="1" type="ORF">RvY_07827</name>
</gene>
<name>A0A1D1V3U1_RAMVA</name>
<evidence type="ECO:0000313" key="1">
    <source>
        <dbReference type="EMBL" id="GAU96371.1"/>
    </source>
</evidence>
<dbReference type="AlphaFoldDB" id="A0A1D1V3U1"/>
<dbReference type="OrthoDB" id="1607513at2759"/>
<keyword evidence="2" id="KW-1185">Reference proteome</keyword>
<proteinExistence type="predicted"/>
<sequence>MEDEVSLAKTKQSPAITVEAEYELYLNNDWSGENPLNFYRMKGTQDIFKRMCVIAK</sequence>
<organism evidence="1 2">
    <name type="scientific">Ramazzottius varieornatus</name>
    <name type="common">Water bear</name>
    <name type="synonym">Tardigrade</name>
    <dbReference type="NCBI Taxonomy" id="947166"/>
    <lineage>
        <taxon>Eukaryota</taxon>
        <taxon>Metazoa</taxon>
        <taxon>Ecdysozoa</taxon>
        <taxon>Tardigrada</taxon>
        <taxon>Eutardigrada</taxon>
        <taxon>Parachela</taxon>
        <taxon>Hypsibioidea</taxon>
        <taxon>Ramazzottiidae</taxon>
        <taxon>Ramazzottius</taxon>
    </lineage>
</organism>
<dbReference type="Proteomes" id="UP000186922">
    <property type="component" value="Unassembled WGS sequence"/>
</dbReference>
<accession>A0A1D1V3U1</accession>